<evidence type="ECO:0000256" key="8">
    <source>
        <dbReference type="ARBA" id="ARBA00022989"/>
    </source>
</evidence>
<dbReference type="PANTHER" id="PTHR38831">
    <property type="entry name" value="TYPE II SECRETION SYSTEM PROTEIN K"/>
    <property type="match status" value="1"/>
</dbReference>
<dbReference type="PIRSF" id="PIRSF002786">
    <property type="entry name" value="XcpX"/>
    <property type="match status" value="1"/>
</dbReference>
<evidence type="ECO:0000259" key="11">
    <source>
        <dbReference type="Pfam" id="PF03934"/>
    </source>
</evidence>
<dbReference type="InterPro" id="IPR005628">
    <property type="entry name" value="GspK"/>
</dbReference>
<keyword evidence="7" id="KW-0653">Protein transport</keyword>
<evidence type="ECO:0000259" key="12">
    <source>
        <dbReference type="Pfam" id="PF21687"/>
    </source>
</evidence>
<evidence type="ECO:0000256" key="1">
    <source>
        <dbReference type="ARBA" id="ARBA00004533"/>
    </source>
</evidence>
<sequence>MQRNKGVALLLVLLIVAFVSIIATQMGSKLQLQASRAINIKDNNQAQWYAMGAEQYARKAITQLLEEANGVIHLEQPWAEEDIRFPLPGGELQVRLTDLQSCFNINALQSQEKANTPDPLAEAFKRLLQADSLEIPSYEADVFSDSVLDWLDTDDRIRPFGAEDSDYEAKLPPYLPANNLMVDVSELRMVHGANREWLTKLLDWVCVLPNDSNFKLNVNTIKQEQAPVLHALLGNGISLQDVEGIIASRKPDGFEEVADFLALPEITALELNDTQREWFDVSTDYFMLHSKASYNDASFSMKSVLKVNDDNSVAVTYREFGGF</sequence>
<comment type="similarity">
    <text evidence="2 10">Belongs to the GSP K family.</text>
</comment>
<keyword evidence="14" id="KW-1185">Reference proteome</keyword>
<evidence type="ECO:0000256" key="6">
    <source>
        <dbReference type="ARBA" id="ARBA00022692"/>
    </source>
</evidence>
<dbReference type="NCBIfam" id="NF037980">
    <property type="entry name" value="T2SS_GspK"/>
    <property type="match status" value="1"/>
</dbReference>
<evidence type="ECO:0000256" key="3">
    <source>
        <dbReference type="ARBA" id="ARBA00022448"/>
    </source>
</evidence>
<dbReference type="InterPro" id="IPR038072">
    <property type="entry name" value="GspK_central_sf"/>
</dbReference>
<dbReference type="SUPFAM" id="SSF54523">
    <property type="entry name" value="Pili subunits"/>
    <property type="match status" value="1"/>
</dbReference>
<evidence type="ECO:0000256" key="2">
    <source>
        <dbReference type="ARBA" id="ARBA00007246"/>
    </source>
</evidence>
<keyword evidence="6" id="KW-0812">Transmembrane</keyword>
<dbReference type="GO" id="GO:0009306">
    <property type="term" value="P:protein secretion"/>
    <property type="evidence" value="ECO:0007669"/>
    <property type="project" value="InterPro"/>
</dbReference>
<dbReference type="OrthoDB" id="9788973at2"/>
<dbReference type="SUPFAM" id="SSF158544">
    <property type="entry name" value="GspK insert domain-like"/>
    <property type="match status" value="2"/>
</dbReference>
<dbReference type="Pfam" id="PF03934">
    <property type="entry name" value="T2SSK"/>
    <property type="match status" value="1"/>
</dbReference>
<dbReference type="Gene3D" id="1.10.40.60">
    <property type="entry name" value="EpsJ-like"/>
    <property type="match status" value="2"/>
</dbReference>
<evidence type="ECO:0000313" key="13">
    <source>
        <dbReference type="EMBL" id="ALT00060.1"/>
    </source>
</evidence>
<dbReference type="InterPro" id="IPR049031">
    <property type="entry name" value="T2SSK_SAM-like_1st"/>
</dbReference>
<dbReference type="InterPro" id="IPR049179">
    <property type="entry name" value="T2SSK_SAM-like_2nd"/>
</dbReference>
<dbReference type="GO" id="GO:0005886">
    <property type="term" value="C:plasma membrane"/>
    <property type="evidence" value="ECO:0007669"/>
    <property type="project" value="UniProtKB-SubCell"/>
</dbReference>
<keyword evidence="5 10" id="KW-0997">Cell inner membrane</keyword>
<dbReference type="EMBL" id="CP013650">
    <property type="protein sequence ID" value="ALT00060.1"/>
    <property type="molecule type" value="Genomic_DNA"/>
</dbReference>
<dbReference type="InterPro" id="IPR045584">
    <property type="entry name" value="Pilin-like"/>
</dbReference>
<dbReference type="Pfam" id="PF21687">
    <property type="entry name" value="T2SSK_1st"/>
    <property type="match status" value="1"/>
</dbReference>
<evidence type="ECO:0000256" key="5">
    <source>
        <dbReference type="ARBA" id="ARBA00022519"/>
    </source>
</evidence>
<dbReference type="Proteomes" id="UP000068447">
    <property type="component" value="Chromosome"/>
</dbReference>
<name>A0A0U2QQL8_9ALTE</name>
<reference evidence="13 14" key="1">
    <citation type="submission" date="2015-12" db="EMBL/GenBank/DDBJ databases">
        <title>Complete genome of Lacimicrobium alkaliphilum KCTC 32984.</title>
        <authorList>
            <person name="Kim S.-G."/>
            <person name="Lee Y.-J."/>
        </authorList>
    </citation>
    <scope>NUCLEOTIDE SEQUENCE [LARGE SCALE GENOMIC DNA]</scope>
    <source>
        <strain evidence="13 14">YelD216</strain>
    </source>
</reference>
<protein>
    <recommendedName>
        <fullName evidence="10">Type II secretion system protein K</fullName>
    </recommendedName>
</protein>
<evidence type="ECO:0000256" key="4">
    <source>
        <dbReference type="ARBA" id="ARBA00022475"/>
    </source>
</evidence>
<gene>
    <name evidence="13" type="ORF">AT746_18490</name>
</gene>
<evidence type="ECO:0000313" key="14">
    <source>
        <dbReference type="Proteomes" id="UP000068447"/>
    </source>
</evidence>
<dbReference type="Gene3D" id="3.30.1300.30">
    <property type="entry name" value="GSPII I/J protein-like"/>
    <property type="match status" value="1"/>
</dbReference>
<accession>A0A0U2QQL8</accession>
<keyword evidence="4 10" id="KW-1003">Cell membrane</keyword>
<organism evidence="13 14">
    <name type="scientific">Lacimicrobium alkaliphilum</name>
    <dbReference type="NCBI Taxonomy" id="1526571"/>
    <lineage>
        <taxon>Bacteria</taxon>
        <taxon>Pseudomonadati</taxon>
        <taxon>Pseudomonadota</taxon>
        <taxon>Gammaproteobacteria</taxon>
        <taxon>Alteromonadales</taxon>
        <taxon>Alteromonadaceae</taxon>
        <taxon>Lacimicrobium</taxon>
    </lineage>
</organism>
<keyword evidence="8" id="KW-1133">Transmembrane helix</keyword>
<keyword evidence="3 10" id="KW-0813">Transport</keyword>
<dbReference type="PANTHER" id="PTHR38831:SF1">
    <property type="entry name" value="TYPE II SECRETION SYSTEM PROTEIN K-RELATED"/>
    <property type="match status" value="1"/>
</dbReference>
<dbReference type="AlphaFoldDB" id="A0A0U2QQL8"/>
<dbReference type="RefSeq" id="WP_062483453.1">
    <property type="nucleotide sequence ID" value="NZ_CP013650.1"/>
</dbReference>
<comment type="subcellular location">
    <subcellularLocation>
        <location evidence="1 10">Cell inner membrane</location>
    </subcellularLocation>
</comment>
<evidence type="ECO:0000256" key="10">
    <source>
        <dbReference type="PIRNR" id="PIRNR002786"/>
    </source>
</evidence>
<evidence type="ECO:0000256" key="7">
    <source>
        <dbReference type="ARBA" id="ARBA00022927"/>
    </source>
</evidence>
<proteinExistence type="inferred from homology"/>
<feature type="domain" description="T2SS protein K second SAM-like" evidence="11">
    <location>
        <begin position="216"/>
        <end position="281"/>
    </location>
</feature>
<dbReference type="STRING" id="1526571.AT746_18490"/>
<dbReference type="KEGG" id="lal:AT746_18490"/>
<keyword evidence="9 10" id="KW-0472">Membrane</keyword>
<feature type="domain" description="T2SS protein K first SAM-like" evidence="12">
    <location>
        <begin position="101"/>
        <end position="210"/>
    </location>
</feature>
<evidence type="ECO:0000256" key="9">
    <source>
        <dbReference type="ARBA" id="ARBA00023136"/>
    </source>
</evidence>